<sequence length="136" mass="15686">MNFGPKQVGRCLCCQDDCYEVLEVWTDGSLEGHPRRLGKQLECGTQVEFLMSNGTETDITFCITCANELNIEHYQDVWEACIDRDRLDMLLTGASLNHVKMATLKSQAIFPMDILLFRKIHPETDRLYIDRRRNNG</sequence>
<evidence type="ECO:0000313" key="1">
    <source>
        <dbReference type="EMBL" id="KKK70978.1"/>
    </source>
</evidence>
<reference evidence="1" key="1">
    <citation type="journal article" date="2015" name="Nature">
        <title>Complex archaea that bridge the gap between prokaryotes and eukaryotes.</title>
        <authorList>
            <person name="Spang A."/>
            <person name="Saw J.H."/>
            <person name="Jorgensen S.L."/>
            <person name="Zaremba-Niedzwiedzka K."/>
            <person name="Martijn J."/>
            <person name="Lind A.E."/>
            <person name="van Eijk R."/>
            <person name="Schleper C."/>
            <person name="Guy L."/>
            <person name="Ettema T.J."/>
        </authorList>
    </citation>
    <scope>NUCLEOTIDE SEQUENCE</scope>
</reference>
<comment type="caution">
    <text evidence="1">The sequence shown here is derived from an EMBL/GenBank/DDBJ whole genome shotgun (WGS) entry which is preliminary data.</text>
</comment>
<accession>A0A0F8XPT8</accession>
<organism evidence="1">
    <name type="scientific">marine sediment metagenome</name>
    <dbReference type="NCBI Taxonomy" id="412755"/>
    <lineage>
        <taxon>unclassified sequences</taxon>
        <taxon>metagenomes</taxon>
        <taxon>ecological metagenomes</taxon>
    </lineage>
</organism>
<dbReference type="EMBL" id="LAZR01057939">
    <property type="protein sequence ID" value="KKK70978.1"/>
    <property type="molecule type" value="Genomic_DNA"/>
</dbReference>
<proteinExistence type="predicted"/>
<gene>
    <name evidence="1" type="ORF">LCGC14_2918580</name>
</gene>
<protein>
    <submittedName>
        <fullName evidence="1">Uncharacterized protein</fullName>
    </submittedName>
</protein>
<name>A0A0F8XPT8_9ZZZZ</name>
<dbReference type="AlphaFoldDB" id="A0A0F8XPT8"/>